<dbReference type="FunCoup" id="E3LZX9">
    <property type="interactions" value="172"/>
</dbReference>
<dbReference type="GO" id="GO:0004672">
    <property type="term" value="F:protein kinase activity"/>
    <property type="evidence" value="ECO:0007669"/>
    <property type="project" value="InterPro"/>
</dbReference>
<dbReference type="PROSITE" id="PS50011">
    <property type="entry name" value="PROTEIN_KINASE_DOM"/>
    <property type="match status" value="1"/>
</dbReference>
<dbReference type="InParanoid" id="E3LZX9"/>
<dbReference type="SUPFAM" id="SSF56112">
    <property type="entry name" value="Protein kinase-like (PK-like)"/>
    <property type="match status" value="1"/>
</dbReference>
<organism evidence="3">
    <name type="scientific">Caenorhabditis remanei</name>
    <name type="common">Caenorhabditis vulgaris</name>
    <dbReference type="NCBI Taxonomy" id="31234"/>
    <lineage>
        <taxon>Eukaryota</taxon>
        <taxon>Metazoa</taxon>
        <taxon>Ecdysozoa</taxon>
        <taxon>Nematoda</taxon>
        <taxon>Chromadorea</taxon>
        <taxon>Rhabditida</taxon>
        <taxon>Rhabditina</taxon>
        <taxon>Rhabditomorpha</taxon>
        <taxon>Rhabditoidea</taxon>
        <taxon>Rhabditidae</taxon>
        <taxon>Peloderinae</taxon>
        <taxon>Caenorhabditis</taxon>
    </lineage>
</organism>
<dbReference type="SMART" id="SM00220">
    <property type="entry name" value="S_TKc"/>
    <property type="match status" value="1"/>
</dbReference>
<dbReference type="STRING" id="31234.E3LZX9"/>
<reference evidence="2" key="1">
    <citation type="submission" date="2007-07" db="EMBL/GenBank/DDBJ databases">
        <title>PCAP assembly of the Caenorhabditis remanei genome.</title>
        <authorList>
            <consortium name="The Caenorhabditis remanei Sequencing Consortium"/>
            <person name="Wilson R.K."/>
        </authorList>
    </citation>
    <scope>NUCLEOTIDE SEQUENCE [LARGE SCALE GENOMIC DNA]</scope>
    <source>
        <strain evidence="2">PB4641</strain>
    </source>
</reference>
<name>E3LZX9_CAERE</name>
<dbReference type="AlphaFoldDB" id="E3LZX9"/>
<dbReference type="GO" id="GO:0005524">
    <property type="term" value="F:ATP binding"/>
    <property type="evidence" value="ECO:0007669"/>
    <property type="project" value="InterPro"/>
</dbReference>
<dbReference type="PANTHER" id="PTHR11909">
    <property type="entry name" value="CASEIN KINASE-RELATED"/>
    <property type="match status" value="1"/>
</dbReference>
<accession>E3LZX9</accession>
<evidence type="ECO:0000313" key="2">
    <source>
        <dbReference type="EMBL" id="EFO87742.1"/>
    </source>
</evidence>
<dbReference type="EMBL" id="DS268420">
    <property type="protein sequence ID" value="EFO87742.1"/>
    <property type="molecule type" value="Genomic_DNA"/>
</dbReference>
<evidence type="ECO:0000313" key="3">
    <source>
        <dbReference type="Proteomes" id="UP000008281"/>
    </source>
</evidence>
<sequence length="388" mass="44753">MKKLEAGITSYVVHIKQFRFSSYCTISYLPQLQLTMFFPELSKMSFDLESCENSESSGCSIEDKLPTKNCLIRGKDGVYAVGKKVAQGRYGAVYEVLRRADGKPFACKLEICEAHSHGLDQDYSVMTKAAKRGAENLVRMIDRGKIEEHFKFIIMPLLGENLMNLRFLFEDGRFSLSTGLRLALLAIQPIQALHQIGYVHRDIKVVFLLIKIKINLWFQASNFCISDPHMLQQNPESLKLCLIDYGICRSFKDKSGELKTPRTDIKFRGTNRYASLAAHYGEEQSAKDDMESWFYMMIELISGNLPWSFMHRDQNKEVAAMKEACRTTDGSLIMMKFCPRIEFHRIQAYLMGLKYQNTVDYTFISEMVHLAMRNNGVRMSEKFDWQED</sequence>
<dbReference type="Proteomes" id="UP000008281">
    <property type="component" value="Unassembled WGS sequence"/>
</dbReference>
<dbReference type="eggNOG" id="KOG1164">
    <property type="taxonomic scope" value="Eukaryota"/>
</dbReference>
<feature type="domain" description="Protein kinase" evidence="1">
    <location>
        <begin position="79"/>
        <end position="388"/>
    </location>
</feature>
<proteinExistence type="predicted"/>
<dbReference type="HOGENOM" id="CLU_019279_2_5_1"/>
<protein>
    <recommendedName>
        <fullName evidence="1">Protein kinase domain-containing protein</fullName>
    </recommendedName>
</protein>
<dbReference type="OMA" id="KFIIMPL"/>
<gene>
    <name evidence="2" type="ORF">CRE_05758</name>
</gene>
<evidence type="ECO:0000259" key="1">
    <source>
        <dbReference type="PROSITE" id="PS50011"/>
    </source>
</evidence>
<dbReference type="InterPro" id="IPR000719">
    <property type="entry name" value="Prot_kinase_dom"/>
</dbReference>
<dbReference type="Gene3D" id="1.10.510.10">
    <property type="entry name" value="Transferase(Phosphotransferase) domain 1"/>
    <property type="match status" value="1"/>
</dbReference>
<dbReference type="InterPro" id="IPR050235">
    <property type="entry name" value="CK1_Ser-Thr_kinase"/>
</dbReference>
<dbReference type="InterPro" id="IPR011009">
    <property type="entry name" value="Kinase-like_dom_sf"/>
</dbReference>
<dbReference type="Pfam" id="PF00069">
    <property type="entry name" value="Pkinase"/>
    <property type="match status" value="1"/>
</dbReference>
<keyword evidence="3" id="KW-1185">Reference proteome</keyword>
<dbReference type="OrthoDB" id="2687620at2759"/>